<dbReference type="PANTHER" id="PTHR10803:SF0">
    <property type="entry name" value="ATPASE GET3B"/>
    <property type="match status" value="1"/>
</dbReference>
<evidence type="ECO:0000313" key="3">
    <source>
        <dbReference type="EMBL" id="KAG5533185.1"/>
    </source>
</evidence>
<dbReference type="NCBIfam" id="TIGR00345">
    <property type="entry name" value="GET3_arsA_TRC40"/>
    <property type="match status" value="1"/>
</dbReference>
<keyword evidence="1" id="KW-0812">Transmembrane</keyword>
<keyword evidence="4" id="KW-1185">Reference proteome</keyword>
<dbReference type="Gene3D" id="3.40.50.300">
    <property type="entry name" value="P-loop containing nucleotide triphosphate hydrolases"/>
    <property type="match status" value="2"/>
</dbReference>
<dbReference type="Pfam" id="PF02374">
    <property type="entry name" value="ArsA_ATPase"/>
    <property type="match status" value="2"/>
</dbReference>
<keyword evidence="1" id="KW-1133">Transmembrane helix</keyword>
<evidence type="ECO:0000313" key="4">
    <source>
        <dbReference type="Proteomes" id="UP000823749"/>
    </source>
</evidence>
<dbReference type="AlphaFoldDB" id="A0AAV6IZ20"/>
<feature type="transmembrane region" description="Helical" evidence="1">
    <location>
        <begin position="299"/>
        <end position="321"/>
    </location>
</feature>
<dbReference type="InterPro" id="IPR025723">
    <property type="entry name" value="ArsA/GET3_ATPase-like"/>
</dbReference>
<comment type="caution">
    <text evidence="3">The sequence shown here is derived from an EMBL/GenBank/DDBJ whole genome shotgun (WGS) entry which is preliminary data.</text>
</comment>
<dbReference type="InterPro" id="IPR016300">
    <property type="entry name" value="ATPase_ArsA/GET3"/>
</dbReference>
<dbReference type="CDD" id="cd02035">
    <property type="entry name" value="ArsA"/>
    <property type="match status" value="1"/>
</dbReference>
<dbReference type="GO" id="GO:0016887">
    <property type="term" value="F:ATP hydrolysis activity"/>
    <property type="evidence" value="ECO:0007669"/>
    <property type="project" value="InterPro"/>
</dbReference>
<dbReference type="PANTHER" id="PTHR10803">
    <property type="entry name" value="ARSENICAL PUMP-DRIVING ATPASE ARSENITE-TRANSLOCATING ATPASE"/>
    <property type="match status" value="1"/>
</dbReference>
<dbReference type="SUPFAM" id="SSF52540">
    <property type="entry name" value="P-loop containing nucleoside triphosphate hydrolases"/>
    <property type="match status" value="1"/>
</dbReference>
<protein>
    <recommendedName>
        <fullName evidence="2">ArsA/GET3 Anion-transporting ATPase-like domain-containing protein</fullName>
    </recommendedName>
</protein>
<feature type="domain" description="ArsA/GET3 Anion-transporting ATPase-like" evidence="2">
    <location>
        <begin position="334"/>
        <end position="420"/>
    </location>
</feature>
<dbReference type="InterPro" id="IPR027417">
    <property type="entry name" value="P-loop_NTPase"/>
</dbReference>
<dbReference type="Proteomes" id="UP000823749">
    <property type="component" value="Chromosome 9"/>
</dbReference>
<sequence length="424" mass="46805">MSSPSILSPPSTNSMAMTSFFLHSPKTHMGISLREAKTSFSSTFLSLSVNRKQGRKSLQVRSVAAPSEAITEFDDMVSGTKRKYYMLGGKGGVGKTSCAASLAVKFANNGHPTLVVSTDPAHSLSDSFAQDLAGGTLVAVEGPNSPLYALEINPEKAREEFRSANQKNGGSGIKDFMDGMGLGMLVEQVIQFLEQEQYNTFTRIVFDTAPTGHTLRLLSLPDFLDASIGKILKLKEKIASATSAIKSVFGQEQTQDNAADKLKRLRERMIKVRELFRDTDSTEFVIVTIPTVITFRSVVYWYFSLCLIKGHIFGYALTIFWNSEMTHVLKYSFKVMAVSESSRLRASLKKENVPVKKLVVNQVLPPSSSDCKFCAMKRKDQTRALDMIRSDPELSGLTMIQAPLVDVEIRGVPALQFLGDIVWR</sequence>
<dbReference type="GO" id="GO:0043529">
    <property type="term" value="C:GET complex"/>
    <property type="evidence" value="ECO:0007669"/>
    <property type="project" value="TreeGrafter"/>
</dbReference>
<dbReference type="GO" id="GO:0071816">
    <property type="term" value="P:tail-anchored membrane protein insertion into ER membrane"/>
    <property type="evidence" value="ECO:0007669"/>
    <property type="project" value="TreeGrafter"/>
</dbReference>
<reference evidence="3" key="1">
    <citation type="submission" date="2020-08" db="EMBL/GenBank/DDBJ databases">
        <title>Plant Genome Project.</title>
        <authorList>
            <person name="Zhang R.-G."/>
        </authorList>
    </citation>
    <scope>NUCLEOTIDE SEQUENCE</scope>
    <source>
        <strain evidence="3">WSP0</strain>
        <tissue evidence="3">Leaf</tissue>
    </source>
</reference>
<gene>
    <name evidence="3" type="ORF">RHGRI_027411</name>
</gene>
<evidence type="ECO:0000259" key="2">
    <source>
        <dbReference type="Pfam" id="PF02374"/>
    </source>
</evidence>
<keyword evidence="1" id="KW-0472">Membrane</keyword>
<organism evidence="3 4">
    <name type="scientific">Rhododendron griersonianum</name>
    <dbReference type="NCBI Taxonomy" id="479676"/>
    <lineage>
        <taxon>Eukaryota</taxon>
        <taxon>Viridiplantae</taxon>
        <taxon>Streptophyta</taxon>
        <taxon>Embryophyta</taxon>
        <taxon>Tracheophyta</taxon>
        <taxon>Spermatophyta</taxon>
        <taxon>Magnoliopsida</taxon>
        <taxon>eudicotyledons</taxon>
        <taxon>Gunneridae</taxon>
        <taxon>Pentapetalae</taxon>
        <taxon>asterids</taxon>
        <taxon>Ericales</taxon>
        <taxon>Ericaceae</taxon>
        <taxon>Ericoideae</taxon>
        <taxon>Rhodoreae</taxon>
        <taxon>Rhododendron</taxon>
    </lineage>
</organism>
<feature type="domain" description="ArsA/GET3 Anion-transporting ATPase-like" evidence="2">
    <location>
        <begin position="83"/>
        <end position="293"/>
    </location>
</feature>
<dbReference type="GO" id="GO:0005524">
    <property type="term" value="F:ATP binding"/>
    <property type="evidence" value="ECO:0007669"/>
    <property type="project" value="InterPro"/>
</dbReference>
<name>A0AAV6IZ20_9ERIC</name>
<accession>A0AAV6IZ20</accession>
<proteinExistence type="predicted"/>
<dbReference type="EMBL" id="JACTNZ010000009">
    <property type="protein sequence ID" value="KAG5533185.1"/>
    <property type="molecule type" value="Genomic_DNA"/>
</dbReference>
<evidence type="ECO:0000256" key="1">
    <source>
        <dbReference type="SAM" id="Phobius"/>
    </source>
</evidence>